<proteinExistence type="predicted"/>
<gene>
    <name evidence="1" type="ORF">IR213_12760</name>
</gene>
<accession>A0A930XVB0</accession>
<protein>
    <submittedName>
        <fullName evidence="1">Uncharacterized protein</fullName>
    </submittedName>
</protein>
<organism evidence="1 2">
    <name type="scientific">Flavobacterium soyangense</name>
    <dbReference type="NCBI Taxonomy" id="2023265"/>
    <lineage>
        <taxon>Bacteria</taxon>
        <taxon>Pseudomonadati</taxon>
        <taxon>Bacteroidota</taxon>
        <taxon>Flavobacteriia</taxon>
        <taxon>Flavobacteriales</taxon>
        <taxon>Flavobacteriaceae</taxon>
        <taxon>Flavobacterium</taxon>
    </lineage>
</organism>
<sequence>MENNSTEVKQQIEKLQQTIVHRAEEFAGDISAFQFFIRTAIERQLHAFTSNEFPYEKPNLEEFENIMNNNLLLNDMFECMAKIKILEAELEK</sequence>
<dbReference type="EMBL" id="JADHEC010000031">
    <property type="protein sequence ID" value="MBF2709455.1"/>
    <property type="molecule type" value="Genomic_DNA"/>
</dbReference>
<dbReference type="AlphaFoldDB" id="A0A930XVB0"/>
<dbReference type="Proteomes" id="UP000646211">
    <property type="component" value="Unassembled WGS sequence"/>
</dbReference>
<evidence type="ECO:0000313" key="2">
    <source>
        <dbReference type="Proteomes" id="UP000646211"/>
    </source>
</evidence>
<dbReference type="RefSeq" id="WP_194312695.1">
    <property type="nucleotide sequence ID" value="NZ_JADHEC010000031.1"/>
</dbReference>
<reference evidence="1" key="1">
    <citation type="submission" date="2020-11" db="EMBL/GenBank/DDBJ databases">
        <title>Genome of Flavobacterium soyangense.</title>
        <authorList>
            <person name="Liu Q."/>
            <person name="Xin Y.-H."/>
        </authorList>
    </citation>
    <scope>NUCLEOTIDE SEQUENCE</scope>
    <source>
        <strain evidence="1">CGMCC 1.13493</strain>
    </source>
</reference>
<keyword evidence="2" id="KW-1185">Reference proteome</keyword>
<comment type="caution">
    <text evidence="1">The sequence shown here is derived from an EMBL/GenBank/DDBJ whole genome shotgun (WGS) entry which is preliminary data.</text>
</comment>
<evidence type="ECO:0000313" key="1">
    <source>
        <dbReference type="EMBL" id="MBF2709455.1"/>
    </source>
</evidence>
<name>A0A930XVB0_9FLAO</name>